<dbReference type="AlphaFoldDB" id="K1SNL8"/>
<dbReference type="PANTHER" id="PTHR32294">
    <property type="entry name" value="DNA POLYMERASE III SUBUNIT ALPHA"/>
    <property type="match status" value="1"/>
</dbReference>
<protein>
    <submittedName>
        <fullName evidence="2">DNA polymerase III, alpha subunit</fullName>
    </submittedName>
</protein>
<dbReference type="InterPro" id="IPR004013">
    <property type="entry name" value="PHP_dom"/>
</dbReference>
<accession>K1SNL8</accession>
<dbReference type="SUPFAM" id="SSF89550">
    <property type="entry name" value="PHP domain-like"/>
    <property type="match status" value="1"/>
</dbReference>
<dbReference type="InterPro" id="IPR016195">
    <property type="entry name" value="Pol/histidinol_Pase-like"/>
</dbReference>
<dbReference type="Pfam" id="PF02811">
    <property type="entry name" value="PHP"/>
    <property type="match status" value="1"/>
</dbReference>
<dbReference type="EMBL" id="AJWZ01007419">
    <property type="protein sequence ID" value="EKC56954.1"/>
    <property type="molecule type" value="Genomic_DNA"/>
</dbReference>
<dbReference type="GO" id="GO:0008408">
    <property type="term" value="F:3'-5' exonuclease activity"/>
    <property type="evidence" value="ECO:0007669"/>
    <property type="project" value="InterPro"/>
</dbReference>
<gene>
    <name evidence="2" type="ORF">OBE_10797</name>
</gene>
<dbReference type="PANTHER" id="PTHR32294:SF0">
    <property type="entry name" value="DNA POLYMERASE III SUBUNIT ALPHA"/>
    <property type="match status" value="1"/>
</dbReference>
<comment type="caution">
    <text evidence="2">The sequence shown here is derived from an EMBL/GenBank/DDBJ whole genome shotgun (WGS) entry which is preliminary data.</text>
</comment>
<feature type="non-terminal residue" evidence="2">
    <location>
        <position position="1"/>
    </location>
</feature>
<evidence type="ECO:0000259" key="1">
    <source>
        <dbReference type="Pfam" id="PF02811"/>
    </source>
</evidence>
<dbReference type="InterPro" id="IPR004805">
    <property type="entry name" value="DnaE2/DnaE/PolC"/>
</dbReference>
<dbReference type="GO" id="GO:0006260">
    <property type="term" value="P:DNA replication"/>
    <property type="evidence" value="ECO:0007669"/>
    <property type="project" value="InterPro"/>
</dbReference>
<dbReference type="Gene3D" id="3.20.20.140">
    <property type="entry name" value="Metal-dependent hydrolases"/>
    <property type="match status" value="1"/>
</dbReference>
<sequence length="243" mass="28013">YHEGLIVCSACIGGEVPKKIINDQLEEAEEAVRWYKNLFGDDYYLELQRHKATVPRANHEAYPLQQKANAKLLELARKYDIKVICSNDVHFVDEENAEAHDRLICLSTGKDLDDPTRMLYTKQEWMKTKAEMNALFEDVPEALSNTLEILDKVEYYSIDHAPIMPTFAIPEDFGTEEGYRQKYTEKDLFDEFTQDENGKVVLDEDAANAKIKRLGGYDKLYRIKLEADYLAKLAFDGAKKTVR</sequence>
<evidence type="ECO:0000313" key="2">
    <source>
        <dbReference type="EMBL" id="EKC56954.1"/>
    </source>
</evidence>
<reference evidence="2" key="1">
    <citation type="journal article" date="2013" name="Environ. Microbiol.">
        <title>Microbiota from the distal guts of lean and obese adolescents exhibit partial functional redundancy besides clear differences in community structure.</title>
        <authorList>
            <person name="Ferrer M."/>
            <person name="Ruiz A."/>
            <person name="Lanza F."/>
            <person name="Haange S.B."/>
            <person name="Oberbach A."/>
            <person name="Till H."/>
            <person name="Bargiela R."/>
            <person name="Campoy C."/>
            <person name="Segura M.T."/>
            <person name="Richter M."/>
            <person name="von Bergen M."/>
            <person name="Seifert J."/>
            <person name="Suarez A."/>
        </authorList>
    </citation>
    <scope>NUCLEOTIDE SEQUENCE</scope>
</reference>
<organism evidence="2">
    <name type="scientific">human gut metagenome</name>
    <dbReference type="NCBI Taxonomy" id="408170"/>
    <lineage>
        <taxon>unclassified sequences</taxon>
        <taxon>metagenomes</taxon>
        <taxon>organismal metagenomes</taxon>
    </lineage>
</organism>
<proteinExistence type="predicted"/>
<feature type="domain" description="PHP" evidence="1">
    <location>
        <begin position="1"/>
        <end position="50"/>
    </location>
</feature>
<name>K1SNL8_9ZZZZ</name>